<evidence type="ECO:0000313" key="2">
    <source>
        <dbReference type="EMBL" id="AJK69966.1"/>
    </source>
</evidence>
<sequence length="270" mass="28175">MTRATTATPHQVQAFAKRAWIQQGGMTLWLSALVGAGIGILALLGAGNVDMRPGMETMIPNQTLHLATVRDSLGEVQPIASYLLIMTPVLLGALVGIVATLTLPGVVADDIHGGGIEVLLAGPIPRRRLFQSYLGASLILTTASWAMAATGFTTATILVALITGISVSVTFPFVAALLILPLSLGIWSATATLFGALLYPRSLESRAGMNGGPIRLLAIAPSLLTAPCLMLLHEWALPVLALIFSTTVAASALIVYLTARGFRSARVLDS</sequence>
<feature type="transmembrane region" description="Helical" evidence="1">
    <location>
        <begin position="79"/>
        <end position="103"/>
    </location>
</feature>
<dbReference type="AlphaFoldDB" id="A0A0B6TZ44"/>
<dbReference type="STRING" id="1224162.B840_11990"/>
<dbReference type="OrthoDB" id="4405472at2"/>
<reference evidence="2 3" key="1">
    <citation type="submission" date="2014-05" db="EMBL/GenBank/DDBJ databases">
        <title>Complete genome sequence of Corynebacterium marinum DSM 44953.</title>
        <authorList>
            <person name="Schaffert L."/>
            <person name="Albersmeier A."/>
            <person name="Kalinowski J."/>
            <person name="Ruckert C."/>
        </authorList>
    </citation>
    <scope>NUCLEOTIDE SEQUENCE [LARGE SCALE GENOMIC DNA]</scope>
    <source>
        <strain evidence="2 3">DSM 44953</strain>
    </source>
</reference>
<keyword evidence="1" id="KW-0812">Transmembrane</keyword>
<gene>
    <name evidence="2" type="ORF">B840_11990</name>
</gene>
<dbReference type="EMBL" id="CP007790">
    <property type="protein sequence ID" value="AJK69966.1"/>
    <property type="molecule type" value="Genomic_DNA"/>
</dbReference>
<feature type="transmembrane region" description="Helical" evidence="1">
    <location>
        <begin position="239"/>
        <end position="259"/>
    </location>
</feature>
<feature type="transmembrane region" description="Helical" evidence="1">
    <location>
        <begin position="212"/>
        <end position="233"/>
    </location>
</feature>
<accession>A0A0B6TZ44</accession>
<dbReference type="RefSeq" id="WP_042622295.1">
    <property type="nucleotide sequence ID" value="NZ_CP007790.1"/>
</dbReference>
<feature type="transmembrane region" description="Helical" evidence="1">
    <location>
        <begin position="173"/>
        <end position="200"/>
    </location>
</feature>
<keyword evidence="1" id="KW-1133">Transmembrane helix</keyword>
<name>A0A0B6TZ44_9CORY</name>
<evidence type="ECO:0000313" key="3">
    <source>
        <dbReference type="Proteomes" id="UP000031928"/>
    </source>
</evidence>
<evidence type="ECO:0000256" key="1">
    <source>
        <dbReference type="SAM" id="Phobius"/>
    </source>
</evidence>
<protein>
    <submittedName>
        <fullName evidence="2">Uncharacterized protein</fullName>
    </submittedName>
</protein>
<keyword evidence="1" id="KW-0472">Membrane</keyword>
<dbReference type="HOGENOM" id="CLU_1048531_0_0_11"/>
<dbReference type="Proteomes" id="UP000031928">
    <property type="component" value="Chromosome"/>
</dbReference>
<feature type="transmembrane region" description="Helical" evidence="1">
    <location>
        <begin position="27"/>
        <end position="46"/>
    </location>
</feature>
<keyword evidence="3" id="KW-1185">Reference proteome</keyword>
<feature type="transmembrane region" description="Helical" evidence="1">
    <location>
        <begin position="134"/>
        <end position="167"/>
    </location>
</feature>
<dbReference type="KEGG" id="cmq:B840_11990"/>
<organism evidence="2 3">
    <name type="scientific">Corynebacterium marinum DSM 44953</name>
    <dbReference type="NCBI Taxonomy" id="1224162"/>
    <lineage>
        <taxon>Bacteria</taxon>
        <taxon>Bacillati</taxon>
        <taxon>Actinomycetota</taxon>
        <taxon>Actinomycetes</taxon>
        <taxon>Mycobacteriales</taxon>
        <taxon>Corynebacteriaceae</taxon>
        <taxon>Corynebacterium</taxon>
    </lineage>
</organism>
<proteinExistence type="predicted"/>